<evidence type="ECO:0000256" key="1">
    <source>
        <dbReference type="ARBA" id="ARBA00023157"/>
    </source>
</evidence>
<dbReference type="PANTHER" id="PTHR22803">
    <property type="entry name" value="MANNOSE, PHOSPHOLIPASE, LECTIN RECEPTOR RELATED"/>
    <property type="match status" value="1"/>
</dbReference>
<dbReference type="InterPro" id="IPR018378">
    <property type="entry name" value="C-type_lectin_CS"/>
</dbReference>
<keyword evidence="2" id="KW-0732">Signal</keyword>
<protein>
    <submittedName>
        <fullName evidence="4">Galactose-specific lectin nattectin-like</fullName>
    </submittedName>
</protein>
<dbReference type="OrthoDB" id="7357196at2759"/>
<dbReference type="Proteomes" id="UP000472260">
    <property type="component" value="Unassembled WGS sequence"/>
</dbReference>
<dbReference type="PROSITE" id="PS00615">
    <property type="entry name" value="C_TYPE_LECTIN_1"/>
    <property type="match status" value="1"/>
</dbReference>
<dbReference type="RefSeq" id="XP_016345121.1">
    <property type="nucleotide sequence ID" value="XM_016489635.1"/>
</dbReference>
<feature type="chain" id="PRO_5025335483" evidence="2">
    <location>
        <begin position="20"/>
        <end position="150"/>
    </location>
</feature>
<proteinExistence type="predicted"/>
<dbReference type="AlphaFoldDB" id="A0A671RVN9"/>
<evidence type="ECO:0000259" key="3">
    <source>
        <dbReference type="PROSITE" id="PS50041"/>
    </source>
</evidence>
<dbReference type="GeneID" id="107691152"/>
<feature type="domain" description="C-type lectin" evidence="3">
    <location>
        <begin position="34"/>
        <end position="147"/>
    </location>
</feature>
<dbReference type="InterPro" id="IPR001304">
    <property type="entry name" value="C-type_lectin-like"/>
</dbReference>
<dbReference type="InterPro" id="IPR050111">
    <property type="entry name" value="C-type_lectin/snaclec_domain"/>
</dbReference>
<reference evidence="4" key="2">
    <citation type="submission" date="2025-09" db="UniProtKB">
        <authorList>
            <consortium name="Ensembl"/>
        </authorList>
    </citation>
    <scope>IDENTIFICATION</scope>
</reference>
<evidence type="ECO:0000313" key="5">
    <source>
        <dbReference type="Proteomes" id="UP000472260"/>
    </source>
</evidence>
<organism evidence="4 5">
    <name type="scientific">Sinocyclocheilus anshuiensis</name>
    <dbReference type="NCBI Taxonomy" id="1608454"/>
    <lineage>
        <taxon>Eukaryota</taxon>
        <taxon>Metazoa</taxon>
        <taxon>Chordata</taxon>
        <taxon>Craniata</taxon>
        <taxon>Vertebrata</taxon>
        <taxon>Euteleostomi</taxon>
        <taxon>Actinopterygii</taxon>
        <taxon>Neopterygii</taxon>
        <taxon>Teleostei</taxon>
        <taxon>Ostariophysi</taxon>
        <taxon>Cypriniformes</taxon>
        <taxon>Cyprinidae</taxon>
        <taxon>Cyprininae</taxon>
        <taxon>Sinocyclocheilus</taxon>
    </lineage>
</organism>
<dbReference type="InterPro" id="IPR016187">
    <property type="entry name" value="CTDL_fold"/>
</dbReference>
<dbReference type="PROSITE" id="PS50041">
    <property type="entry name" value="C_TYPE_LECTIN_2"/>
    <property type="match status" value="1"/>
</dbReference>
<dbReference type="InterPro" id="IPR002353">
    <property type="entry name" value="AntifreezeII"/>
</dbReference>
<feature type="signal peptide" evidence="2">
    <location>
        <begin position="1"/>
        <end position="19"/>
    </location>
</feature>
<dbReference type="Ensembl" id="ENSSANT00000092981.1">
    <property type="protein sequence ID" value="ENSSANP00000087512.1"/>
    <property type="gene ID" value="ENSSANG00000043300.1"/>
</dbReference>
<evidence type="ECO:0000313" key="4">
    <source>
        <dbReference type="Ensembl" id="ENSSANP00000087512.1"/>
    </source>
</evidence>
<dbReference type="SMART" id="SM00034">
    <property type="entry name" value="CLECT"/>
    <property type="match status" value="1"/>
</dbReference>
<keyword evidence="5" id="KW-1185">Reference proteome</keyword>
<dbReference type="Pfam" id="PF00059">
    <property type="entry name" value="Lectin_C"/>
    <property type="match status" value="1"/>
</dbReference>
<name>A0A671RVN9_9TELE</name>
<dbReference type="Gene3D" id="3.10.100.10">
    <property type="entry name" value="Mannose-Binding Protein A, subunit A"/>
    <property type="match status" value="1"/>
</dbReference>
<accession>A0A671RVN9</accession>
<keyword evidence="1" id="KW-1015">Disulfide bond</keyword>
<sequence>MAMLRSLLLLFIVFSMGNAEVNLVKKCPYEWTNFGVRCYKFFSQAVNWITAEKNCQRLDANLASVHNKIEQDFLLSLLPSTTRCWFGTHDGEQEGQWLWTDGTPFDYTYWAPGQPDNKGTENCGELNFENNRWNDAACLTSLGYVCAKYL</sequence>
<evidence type="ECO:0000256" key="2">
    <source>
        <dbReference type="SAM" id="SignalP"/>
    </source>
</evidence>
<dbReference type="SUPFAM" id="SSF56436">
    <property type="entry name" value="C-type lectin-like"/>
    <property type="match status" value="1"/>
</dbReference>
<dbReference type="PRINTS" id="PR00356">
    <property type="entry name" value="ANTIFREEZEII"/>
</dbReference>
<dbReference type="InterPro" id="IPR016186">
    <property type="entry name" value="C-type_lectin-like/link_sf"/>
</dbReference>
<reference evidence="4" key="1">
    <citation type="submission" date="2025-08" db="UniProtKB">
        <authorList>
            <consortium name="Ensembl"/>
        </authorList>
    </citation>
    <scope>IDENTIFICATION</scope>
</reference>
<gene>
    <name evidence="4" type="primary">LOC107691152</name>
</gene>
<dbReference type="KEGG" id="sanh:107691152"/>